<dbReference type="GO" id="GO:0005524">
    <property type="term" value="F:ATP binding"/>
    <property type="evidence" value="ECO:0007669"/>
    <property type="project" value="InterPro"/>
</dbReference>
<organism evidence="2 3">
    <name type="scientific">Alternaria tenuissima</name>
    <dbReference type="NCBI Taxonomy" id="119927"/>
    <lineage>
        <taxon>Eukaryota</taxon>
        <taxon>Fungi</taxon>
        <taxon>Dikarya</taxon>
        <taxon>Ascomycota</taxon>
        <taxon>Pezizomycotina</taxon>
        <taxon>Dothideomycetes</taxon>
        <taxon>Pleosporomycetidae</taxon>
        <taxon>Pleosporales</taxon>
        <taxon>Pleosporineae</taxon>
        <taxon>Pleosporaceae</taxon>
        <taxon>Alternaria</taxon>
        <taxon>Alternaria sect. Alternaria</taxon>
        <taxon>Alternaria alternata complex</taxon>
    </lineage>
</organism>
<feature type="domain" description="Protein kinase" evidence="1">
    <location>
        <begin position="187"/>
        <end position="492"/>
    </location>
</feature>
<dbReference type="Gene3D" id="3.30.200.20">
    <property type="entry name" value="Phosphorylase Kinase, domain 1"/>
    <property type="match status" value="1"/>
</dbReference>
<name>A0A4Q4MQJ1_9PLEO</name>
<dbReference type="Gene3D" id="1.10.510.10">
    <property type="entry name" value="Transferase(Phosphotransferase) domain 1"/>
    <property type="match status" value="2"/>
</dbReference>
<dbReference type="AlphaFoldDB" id="A0A4Q4MQJ1"/>
<dbReference type="InterPro" id="IPR056002">
    <property type="entry name" value="DUF7580"/>
</dbReference>
<reference evidence="3" key="1">
    <citation type="journal article" date="2019" name="bioRxiv">
        <title>Genomics, evolutionary history and diagnostics of the Alternaria alternata species group including apple and Asian pear pathotypes.</title>
        <authorList>
            <person name="Armitage A.D."/>
            <person name="Cockerton H.M."/>
            <person name="Sreenivasaprasad S."/>
            <person name="Woodhall J.W."/>
            <person name="Lane C.R."/>
            <person name="Harrison R.J."/>
            <person name="Clarkson J.P."/>
        </authorList>
    </citation>
    <scope>NUCLEOTIDE SEQUENCE [LARGE SCALE GENOMIC DNA]</scope>
    <source>
        <strain evidence="3">FERA 1082</strain>
    </source>
</reference>
<dbReference type="PANTHER" id="PTHR37542">
    <property type="entry name" value="HELO DOMAIN-CONTAINING PROTEIN-RELATED"/>
    <property type="match status" value="1"/>
</dbReference>
<dbReference type="GO" id="GO:0004672">
    <property type="term" value="F:protein kinase activity"/>
    <property type="evidence" value="ECO:0007669"/>
    <property type="project" value="InterPro"/>
</dbReference>
<proteinExistence type="predicted"/>
<accession>A0A4Q4MQJ1</accession>
<evidence type="ECO:0000259" key="1">
    <source>
        <dbReference type="PROSITE" id="PS50011"/>
    </source>
</evidence>
<protein>
    <recommendedName>
        <fullName evidence="1">Protein kinase domain-containing protein</fullName>
    </recommendedName>
</protein>
<dbReference type="PANTHER" id="PTHR37542:SF1">
    <property type="entry name" value="PRION-INHIBITION AND PROPAGATION HELO DOMAIN-CONTAINING PROTEIN"/>
    <property type="match status" value="1"/>
</dbReference>
<dbReference type="CDD" id="cd00180">
    <property type="entry name" value="PKc"/>
    <property type="match status" value="1"/>
</dbReference>
<dbReference type="SMART" id="SM00220">
    <property type="entry name" value="S_TKc"/>
    <property type="match status" value="1"/>
</dbReference>
<dbReference type="EMBL" id="PDXA01000007">
    <property type="protein sequence ID" value="RYN56440.1"/>
    <property type="molecule type" value="Genomic_DNA"/>
</dbReference>
<evidence type="ECO:0000313" key="3">
    <source>
        <dbReference type="Proteomes" id="UP000292402"/>
    </source>
</evidence>
<sequence length="974" mass="109608">MQKVEKKYLDLGLLNNLLVSKFGNDGFEVEILTDVVILSIPDNLSEVKDRIVELHTRNVESAAFMPAGELENLLTENVVRDILNASSVEIWNQEEITRVVVSGARRIFAILVLQGKVHLFMKFIRQDQFYSGDLDAKLPFQEPLLESLLGKAAGRLFWTSQWTFIAPIFRNDLSHRKLDDTVVLPFIGSSEPIGEGAFGVVTKVTLHKQHQNIRSANEDGPALVLVRKCIPLASASNANHEQEGNILSALRLIQHPNIVRLVASFEYRSTYNLLFEPADFGLHDLLDMESRPPLWHDDNTFFTAFQGLCSAVSALHDYRVSGLNVELIGCHHDLKPANVLVKDGQFLLADFGLSRLKPVEGDSKTHFRGINYHNAPECLDLDGDYKHLRVGRKSDIWAMGTILLDIVTYLQRGRQGLKAFEKGRKHKSGGFTFYTFHNSGQDHPFVHAHLQALEKEVLSSWQTVFPLILSTLQIESESRPTAESLLKSMSYMALRVQALAVQSRLQAYTKSSRNSSVDMECKTLSTCLTLMGLFEAGEDWPSVVKVTNVEIDFSRLVSCLLELENGISGLETTDLVPTTWTIRQLSRPIGRLVAEMNFATRSKLYNLIDIEYLQDIERSQWTKISTNGLHVEKPSLSCLAVAKAVAQQASTQFIWPDPPSELESDTIKSLQTFGSQSAVATMHGHSEIPVLIEYIQYDQKWVGDVRKELLHRVQGLATVLHMKPKPPGFSTLHCVGFYHAKEINSFGLVSEYPPSASRLKTLQQLFAELPAHNTATQPPLGDVFHLSRTLANSILQFHKVSWLHKNISSFNICFACRSTDVRAVDVTTPYLIGFNYSRPNSTDAFTHGPSENPEQKDYYHPAYLRDEKRFQYVYDYYSLGLVLLEIGLWRPLRTLTAAMRNEKDQSPEALRKFLLNRYVPRLASTRGTIYKDVVEKCLNSSFPDEETDGSASNVIPILISFEENVVAPLAECNG</sequence>
<dbReference type="Pfam" id="PF00069">
    <property type="entry name" value="Pkinase"/>
    <property type="match status" value="1"/>
</dbReference>
<gene>
    <name evidence="2" type="ORF">AA0114_g2772</name>
</gene>
<feature type="domain" description="Protein kinase" evidence="1">
    <location>
        <begin position="667"/>
        <end position="958"/>
    </location>
</feature>
<dbReference type="PROSITE" id="PS50011">
    <property type="entry name" value="PROTEIN_KINASE_DOM"/>
    <property type="match status" value="2"/>
</dbReference>
<dbReference type="Proteomes" id="UP000292402">
    <property type="component" value="Unassembled WGS sequence"/>
</dbReference>
<dbReference type="InterPro" id="IPR000719">
    <property type="entry name" value="Prot_kinase_dom"/>
</dbReference>
<dbReference type="Pfam" id="PF24476">
    <property type="entry name" value="DUF7580"/>
    <property type="match status" value="1"/>
</dbReference>
<comment type="caution">
    <text evidence="2">The sequence shown here is derived from an EMBL/GenBank/DDBJ whole genome shotgun (WGS) entry which is preliminary data.</text>
</comment>
<dbReference type="SUPFAM" id="SSF56112">
    <property type="entry name" value="Protein kinase-like (PK-like)"/>
    <property type="match status" value="2"/>
</dbReference>
<dbReference type="InterPro" id="IPR011009">
    <property type="entry name" value="Kinase-like_dom_sf"/>
</dbReference>
<evidence type="ECO:0000313" key="2">
    <source>
        <dbReference type="EMBL" id="RYN56440.1"/>
    </source>
</evidence>